<evidence type="ECO:0000256" key="1">
    <source>
        <dbReference type="SAM" id="Coils"/>
    </source>
</evidence>
<feature type="coiled-coil region" evidence="1">
    <location>
        <begin position="53"/>
        <end position="80"/>
    </location>
</feature>
<dbReference type="AlphaFoldDB" id="W3A0M7"/>
<comment type="caution">
    <text evidence="3">The sequence shown here is derived from an EMBL/GenBank/DDBJ whole genome shotgun (WGS) entry which is preliminary data.</text>
</comment>
<organism evidence="3 4">
    <name type="scientific">Phytophthora nicotianae P10297</name>
    <dbReference type="NCBI Taxonomy" id="1317064"/>
    <lineage>
        <taxon>Eukaryota</taxon>
        <taxon>Sar</taxon>
        <taxon>Stramenopiles</taxon>
        <taxon>Oomycota</taxon>
        <taxon>Peronosporomycetes</taxon>
        <taxon>Peronosporales</taxon>
        <taxon>Peronosporaceae</taxon>
        <taxon>Phytophthora</taxon>
    </lineage>
</organism>
<gene>
    <name evidence="3" type="ORF">F442_02852</name>
</gene>
<accession>W3A0M7</accession>
<protein>
    <submittedName>
        <fullName evidence="3">Uncharacterized protein</fullName>
    </submittedName>
</protein>
<evidence type="ECO:0000256" key="2">
    <source>
        <dbReference type="SAM" id="MobiDB-lite"/>
    </source>
</evidence>
<evidence type="ECO:0000313" key="4">
    <source>
        <dbReference type="Proteomes" id="UP000018948"/>
    </source>
</evidence>
<sequence length="89" mass="9881">MADRRSQDLTLGDEDSRDDSGGLHALVGQAWTTMAPTTRKNDQDAPPPGGERQAELEAQLVQLRCEIAALQANNQARRQQPTESRRRVQ</sequence>
<name>W3A0M7_PHYNI</name>
<feature type="region of interest" description="Disordered" evidence="2">
    <location>
        <begin position="1"/>
        <end position="53"/>
    </location>
</feature>
<dbReference type="Proteomes" id="UP000018948">
    <property type="component" value="Unassembled WGS sequence"/>
</dbReference>
<keyword evidence="1" id="KW-0175">Coiled coil</keyword>
<dbReference type="EMBL" id="ANIY01000644">
    <property type="protein sequence ID" value="ETP52084.1"/>
    <property type="molecule type" value="Genomic_DNA"/>
</dbReference>
<reference evidence="3 4" key="1">
    <citation type="submission" date="2013-11" db="EMBL/GenBank/DDBJ databases">
        <title>The Genome Sequence of Phytophthora parasitica P10297.</title>
        <authorList>
            <consortium name="The Broad Institute Genomics Platform"/>
            <person name="Russ C."/>
            <person name="Tyler B."/>
            <person name="Panabieres F."/>
            <person name="Shan W."/>
            <person name="Tripathy S."/>
            <person name="Grunwald N."/>
            <person name="Machado M."/>
            <person name="Johnson C.S."/>
            <person name="Walker B."/>
            <person name="Young S.K."/>
            <person name="Zeng Q."/>
            <person name="Gargeya S."/>
            <person name="Fitzgerald M."/>
            <person name="Haas B."/>
            <person name="Abouelleil A."/>
            <person name="Allen A.W."/>
            <person name="Alvarado L."/>
            <person name="Arachchi H.M."/>
            <person name="Berlin A.M."/>
            <person name="Chapman S.B."/>
            <person name="Gainer-Dewar J."/>
            <person name="Goldberg J."/>
            <person name="Griggs A."/>
            <person name="Gujja S."/>
            <person name="Hansen M."/>
            <person name="Howarth C."/>
            <person name="Imamovic A."/>
            <person name="Ireland A."/>
            <person name="Larimer J."/>
            <person name="McCowan C."/>
            <person name="Murphy C."/>
            <person name="Pearson M."/>
            <person name="Poon T.W."/>
            <person name="Priest M."/>
            <person name="Roberts A."/>
            <person name="Saif S."/>
            <person name="Shea T."/>
            <person name="Sisk P."/>
            <person name="Sykes S."/>
            <person name="Wortman J."/>
            <person name="Nusbaum C."/>
            <person name="Birren B."/>
        </authorList>
    </citation>
    <scope>NUCLEOTIDE SEQUENCE [LARGE SCALE GENOMIC DNA]</scope>
    <source>
        <strain evidence="3 4">P10297</strain>
    </source>
</reference>
<evidence type="ECO:0000313" key="3">
    <source>
        <dbReference type="EMBL" id="ETP52084.1"/>
    </source>
</evidence>
<proteinExistence type="predicted"/>